<feature type="region of interest" description="Disordered" evidence="1">
    <location>
        <begin position="396"/>
        <end position="415"/>
    </location>
</feature>
<dbReference type="GO" id="GO:0005730">
    <property type="term" value="C:nucleolus"/>
    <property type="evidence" value="ECO:0007669"/>
    <property type="project" value="InterPro"/>
</dbReference>
<feature type="compositionally biased region" description="Polar residues" evidence="1">
    <location>
        <begin position="748"/>
        <end position="757"/>
    </location>
</feature>
<feature type="region of interest" description="Disordered" evidence="1">
    <location>
        <begin position="177"/>
        <end position="339"/>
    </location>
</feature>
<sequence length="982" mass="104297">MAESGLGRVHRPSTSPAVPNAGLPLRPFERKSPPSGPSPRPRPLALHPAKGSGTAAAGVQKEETGNTAGLGKPHGTPTSDSSFEDEIILVASSSSSVPRTKPTLPPTGAPSASKPGNGSSSSASRLRRWTLEIPSSRLSETARGKRPAEGENAPSASKRQARAAVIGPASVVRSVYGKAAANAEPTRPTSSRRRAFDGVEVPLRRPTATRQHTRWDSQEEETVTNSPFGSPQSAHPSPTLSSQSNRSPRSSHSFELVLESRRESPTSGPFSSYLQKRSPLSTSPQTAGKQLPSPSASLIPAKPAASSVSAPLNFPSRPRTHPLNQLRIRQPPPAALPLSPLPSARMLNPDFEPAQQFGWVAGTYPKRRAEPRSRALVHIVVPPILPESILSPALDSAASSSQRRSGRVPRQAQLPCAIYPSATDRLALLDSSTSSSTSSSRSSSPSLVDAPRPLASAPPKPKKPLTALMHARQRWSSLSERHRGPYRIDGLALGTVPDVLSYEWDEDELRIEARRAGRGWTSAAWRAVESEVRLVRGLGEAAELCLRARAGDEEAREEVGRGIELQPWRWRSMQEGRGCVGNEATGWATREWREYLDDDSMVDQDDSDDVVRTYVLPHNVDGAAGHDGNENEQERVLLASSPRRKSGASLMDVPPATSSIHGGDEEDADDEASDGHDADVAPDLDALVQFEDEEMGVVEADLLALAQPDDAELALEAAPTREATSTRQAVLRGSSSSASPSSSDGSSRTRQASGANRSTAPTSVSTPPPPVPASPAADKGKQRSDADADEPAVPKVKPTPKRISPAFARHTLRASSPLRPFSQLDLASSDETSDASYGTAASPVSPTHSEGAASSSTAAGSSSAKSAASPGTPRTAAPRKRAAAPVQEDLPKGMVRCPYPSCPLPVFKPKSASTATTHALNYHHAEVTLTFQRPFRTARLQRDAQQAFTCPFCGFWSMNASSTKQHVYTRTSRVCPGPPVVG</sequence>
<feature type="compositionally biased region" description="Low complexity" evidence="1">
    <location>
        <begin position="734"/>
        <end position="746"/>
    </location>
</feature>
<accession>A0AAV5GEA0</accession>
<evidence type="ECO:0000313" key="3">
    <source>
        <dbReference type="Proteomes" id="UP001342314"/>
    </source>
</evidence>
<feature type="compositionally biased region" description="Low complexity" evidence="1">
    <location>
        <begin position="849"/>
        <end position="876"/>
    </location>
</feature>
<dbReference type="PANTHER" id="PTHR23216:SF1">
    <property type="entry name" value="NUCLEOLAR AND COILED-BODY PHOSPHOPROTEIN 1"/>
    <property type="match status" value="1"/>
</dbReference>
<feature type="compositionally biased region" description="Low complexity" evidence="1">
    <location>
        <begin position="241"/>
        <end position="253"/>
    </location>
</feature>
<feature type="region of interest" description="Disordered" evidence="1">
    <location>
        <begin position="826"/>
        <end position="889"/>
    </location>
</feature>
<dbReference type="EMBL" id="BQKY01000002">
    <property type="protein sequence ID" value="GJN87662.1"/>
    <property type="molecule type" value="Genomic_DNA"/>
</dbReference>
<keyword evidence="3" id="KW-1185">Reference proteome</keyword>
<proteinExistence type="predicted"/>
<name>A0AAV5GEA0_9BASI</name>
<reference evidence="2 3" key="1">
    <citation type="submission" date="2021-12" db="EMBL/GenBank/DDBJ databases">
        <title>High titer production of polyol ester of fatty acids by Rhodotorula paludigena BS15 towards product separation-free biomass refinery.</title>
        <authorList>
            <person name="Mano J."/>
            <person name="Ono H."/>
            <person name="Tanaka T."/>
            <person name="Naito K."/>
            <person name="Sushida H."/>
            <person name="Ike M."/>
            <person name="Tokuyasu K."/>
            <person name="Kitaoka M."/>
        </authorList>
    </citation>
    <scope>NUCLEOTIDE SEQUENCE [LARGE SCALE GENOMIC DNA]</scope>
    <source>
        <strain evidence="2 3">BS15</strain>
    </source>
</reference>
<feature type="compositionally biased region" description="Low complexity" evidence="1">
    <location>
        <begin position="431"/>
        <end position="457"/>
    </location>
</feature>
<comment type="caution">
    <text evidence="2">The sequence shown here is derived from an EMBL/GenBank/DDBJ whole genome shotgun (WGS) entry which is preliminary data.</text>
</comment>
<feature type="region of interest" description="Disordered" evidence="1">
    <location>
        <begin position="429"/>
        <end position="466"/>
    </location>
</feature>
<feature type="compositionally biased region" description="Polar residues" evidence="1">
    <location>
        <begin position="265"/>
        <end position="296"/>
    </location>
</feature>
<evidence type="ECO:0000256" key="1">
    <source>
        <dbReference type="SAM" id="MobiDB-lite"/>
    </source>
</evidence>
<dbReference type="InterPro" id="IPR039191">
    <property type="entry name" value="Nopp140-like"/>
</dbReference>
<feature type="compositionally biased region" description="Low complexity" evidence="1">
    <location>
        <begin position="109"/>
        <end position="124"/>
    </location>
</feature>
<organism evidence="2 3">
    <name type="scientific">Rhodotorula paludigena</name>
    <dbReference type="NCBI Taxonomy" id="86838"/>
    <lineage>
        <taxon>Eukaryota</taxon>
        <taxon>Fungi</taxon>
        <taxon>Dikarya</taxon>
        <taxon>Basidiomycota</taxon>
        <taxon>Pucciniomycotina</taxon>
        <taxon>Microbotryomycetes</taxon>
        <taxon>Sporidiobolales</taxon>
        <taxon>Sporidiobolaceae</taxon>
        <taxon>Rhodotorula</taxon>
    </lineage>
</organism>
<feature type="region of interest" description="Disordered" evidence="1">
    <location>
        <begin position="641"/>
        <end position="679"/>
    </location>
</feature>
<feature type="compositionally biased region" description="Basic and acidic residues" evidence="1">
    <location>
        <begin position="140"/>
        <end position="149"/>
    </location>
</feature>
<feature type="compositionally biased region" description="Polar residues" evidence="1">
    <location>
        <begin position="223"/>
        <end position="240"/>
    </location>
</feature>
<evidence type="ECO:0000313" key="2">
    <source>
        <dbReference type="EMBL" id="GJN87662.1"/>
    </source>
</evidence>
<feature type="compositionally biased region" description="Polar residues" evidence="1">
    <location>
        <begin position="826"/>
        <end position="836"/>
    </location>
</feature>
<dbReference type="PANTHER" id="PTHR23216">
    <property type="entry name" value="NUCLEOLAR AND COILED-BODY PHOSPHOPROTEIN 1"/>
    <property type="match status" value="1"/>
</dbReference>
<dbReference type="AlphaFoldDB" id="A0AAV5GEA0"/>
<gene>
    <name evidence="2" type="ORF">Rhopal_000617-T1</name>
</gene>
<feature type="region of interest" description="Disordered" evidence="1">
    <location>
        <begin position="716"/>
        <end position="811"/>
    </location>
</feature>
<protein>
    <submittedName>
        <fullName evidence="2">Uncharacterized protein</fullName>
    </submittedName>
</protein>
<feature type="region of interest" description="Disordered" evidence="1">
    <location>
        <begin position="1"/>
        <end position="164"/>
    </location>
</feature>
<dbReference type="Proteomes" id="UP001342314">
    <property type="component" value="Unassembled WGS sequence"/>
</dbReference>
<feature type="compositionally biased region" description="Low complexity" evidence="1">
    <location>
        <begin position="300"/>
        <end position="311"/>
    </location>
</feature>